<dbReference type="RefSeq" id="WP_242713813.1">
    <property type="nucleotide sequence ID" value="NZ_JALDAX010000038.1"/>
</dbReference>
<gene>
    <name evidence="1" type="ORF">MQN93_43055</name>
</gene>
<organism evidence="1 2">
    <name type="scientific">Streptomyces spinosisporus</name>
    <dbReference type="NCBI Taxonomy" id="2927582"/>
    <lineage>
        <taxon>Bacteria</taxon>
        <taxon>Bacillati</taxon>
        <taxon>Actinomycetota</taxon>
        <taxon>Actinomycetes</taxon>
        <taxon>Kitasatosporales</taxon>
        <taxon>Streptomycetaceae</taxon>
        <taxon>Streptomyces</taxon>
    </lineage>
</organism>
<dbReference type="EMBL" id="JALDAX010000038">
    <property type="protein sequence ID" value="MCI3246481.1"/>
    <property type="molecule type" value="Genomic_DNA"/>
</dbReference>
<proteinExistence type="predicted"/>
<evidence type="ECO:0000313" key="1">
    <source>
        <dbReference type="EMBL" id="MCI3246481.1"/>
    </source>
</evidence>
<sequence>MTNQPTTPPTEQQLDDIEARAAALYEYATVTDPEGQAALQQLTDEDVPGHVAEVRRLRAVVGEDVIRKDCDCRGVVHADECEVYLELLRTTEPTPEPPMGRLAARWEQLAEQGDKAIGHFEGPTAVTLNAEVEERGRVYRQAAADLREALATGRLPRDLMIRAERASAPAAVETGE</sequence>
<dbReference type="Proteomes" id="UP001165270">
    <property type="component" value="Unassembled WGS sequence"/>
</dbReference>
<comment type="caution">
    <text evidence="1">The sequence shown here is derived from an EMBL/GenBank/DDBJ whole genome shotgun (WGS) entry which is preliminary data.</text>
</comment>
<accession>A0ABS9XWP5</accession>
<protein>
    <submittedName>
        <fullName evidence="1">Uncharacterized protein</fullName>
    </submittedName>
</protein>
<evidence type="ECO:0000313" key="2">
    <source>
        <dbReference type="Proteomes" id="UP001165270"/>
    </source>
</evidence>
<name>A0ABS9XWP5_9ACTN</name>
<reference evidence="1" key="1">
    <citation type="submission" date="2022-03" db="EMBL/GenBank/DDBJ databases">
        <title>Streptomyces 7R015 and 7R016 isolated from Barleria lupulina in Thailand.</title>
        <authorList>
            <person name="Kanchanasin P."/>
            <person name="Phongsopitanun W."/>
            <person name="Tanasupawat S."/>
        </authorList>
    </citation>
    <scope>NUCLEOTIDE SEQUENCE</scope>
    <source>
        <strain evidence="1">7R016</strain>
    </source>
</reference>
<keyword evidence="2" id="KW-1185">Reference proteome</keyword>